<evidence type="ECO:0000313" key="1">
    <source>
        <dbReference type="EMBL" id="CBY43087.1"/>
    </source>
</evidence>
<name>E4Z5V9_OIKDI</name>
<organism evidence="1">
    <name type="scientific">Oikopleura dioica</name>
    <name type="common">Tunicate</name>
    <dbReference type="NCBI Taxonomy" id="34765"/>
    <lineage>
        <taxon>Eukaryota</taxon>
        <taxon>Metazoa</taxon>
        <taxon>Chordata</taxon>
        <taxon>Tunicata</taxon>
        <taxon>Appendicularia</taxon>
        <taxon>Copelata</taxon>
        <taxon>Oikopleuridae</taxon>
        <taxon>Oikopleura</taxon>
    </lineage>
</organism>
<dbReference type="Proteomes" id="UP000011014">
    <property type="component" value="Unassembled WGS sequence"/>
</dbReference>
<accession>E4Z5V9</accession>
<proteinExistence type="predicted"/>
<protein>
    <submittedName>
        <fullName evidence="1">Uncharacterized protein</fullName>
    </submittedName>
</protein>
<reference evidence="1" key="1">
    <citation type="journal article" date="2010" name="Science">
        <title>Plasticity of animal genome architecture unmasked by rapid evolution of a pelagic tunicate.</title>
        <authorList>
            <person name="Denoeud F."/>
            <person name="Henriet S."/>
            <person name="Mungpakdee S."/>
            <person name="Aury J.M."/>
            <person name="Da Silva C."/>
            <person name="Brinkmann H."/>
            <person name="Mikhaleva J."/>
            <person name="Olsen L.C."/>
            <person name="Jubin C."/>
            <person name="Canestro C."/>
            <person name="Bouquet J.M."/>
            <person name="Danks G."/>
            <person name="Poulain J."/>
            <person name="Campsteijn C."/>
            <person name="Adamski M."/>
            <person name="Cross I."/>
            <person name="Yadetie F."/>
            <person name="Muffato M."/>
            <person name="Louis A."/>
            <person name="Butcher S."/>
            <person name="Tsagkogeorga G."/>
            <person name="Konrad A."/>
            <person name="Singh S."/>
            <person name="Jensen M.F."/>
            <person name="Cong E.H."/>
            <person name="Eikeseth-Otteraa H."/>
            <person name="Noel B."/>
            <person name="Anthouard V."/>
            <person name="Porcel B.M."/>
            <person name="Kachouri-Lafond R."/>
            <person name="Nishino A."/>
            <person name="Ugolini M."/>
            <person name="Chourrout P."/>
            <person name="Nishida H."/>
            <person name="Aasland R."/>
            <person name="Huzurbazar S."/>
            <person name="Westhof E."/>
            <person name="Delsuc F."/>
            <person name="Lehrach H."/>
            <person name="Reinhardt R."/>
            <person name="Weissenbach J."/>
            <person name="Roy S.W."/>
            <person name="Artiguenave F."/>
            <person name="Postlethwait J.H."/>
            <person name="Manak J.R."/>
            <person name="Thompson E.M."/>
            <person name="Jaillon O."/>
            <person name="Du Pasquier L."/>
            <person name="Boudinot P."/>
            <person name="Liberles D.A."/>
            <person name="Volff J.N."/>
            <person name="Philippe H."/>
            <person name="Lenhard B."/>
            <person name="Roest Crollius H."/>
            <person name="Wincker P."/>
            <person name="Chourrout D."/>
        </authorList>
    </citation>
    <scope>NUCLEOTIDE SEQUENCE [LARGE SCALE GENOMIC DNA]</scope>
</reference>
<sequence>EIPLRMWYSV</sequence>
<feature type="non-terminal residue" evidence="1">
    <location>
        <position position="1"/>
    </location>
</feature>
<gene>
    <name evidence="1" type="ORF">GSOID_T00027658001</name>
</gene>
<dbReference type="EMBL" id="FN657831">
    <property type="protein sequence ID" value="CBY43087.1"/>
    <property type="molecule type" value="Genomic_DNA"/>
</dbReference>